<evidence type="ECO:0000256" key="2">
    <source>
        <dbReference type="ARBA" id="ARBA00022723"/>
    </source>
</evidence>
<keyword evidence="8" id="KW-0808">Transferase</keyword>
<dbReference type="PANTHER" id="PTHR42648:SF11">
    <property type="entry name" value="TRANSPOSON TY4-P GAG-POL POLYPROTEIN"/>
    <property type="match status" value="1"/>
</dbReference>
<dbReference type="EMBL" id="BQNB010018715">
    <property type="protein sequence ID" value="GJT77479.1"/>
    <property type="molecule type" value="Genomic_DNA"/>
</dbReference>
<evidence type="ECO:0000256" key="7">
    <source>
        <dbReference type="ARBA" id="ARBA00022918"/>
    </source>
</evidence>
<reference evidence="10" key="2">
    <citation type="submission" date="2022-01" db="EMBL/GenBank/DDBJ databases">
        <authorList>
            <person name="Yamashiro T."/>
            <person name="Shiraishi A."/>
            <person name="Satake H."/>
            <person name="Nakayama K."/>
        </authorList>
    </citation>
    <scope>NUCLEOTIDE SEQUENCE</scope>
</reference>
<keyword evidence="9" id="KW-0233">DNA recombination</keyword>
<keyword evidence="5" id="KW-0460">Magnesium</keyword>
<evidence type="ECO:0000313" key="10">
    <source>
        <dbReference type="EMBL" id="GJT77479.1"/>
    </source>
</evidence>
<dbReference type="InterPro" id="IPR039537">
    <property type="entry name" value="Retrotran_Ty1/copia-like"/>
</dbReference>
<dbReference type="InterPro" id="IPR036397">
    <property type="entry name" value="RNaseH_sf"/>
</dbReference>
<evidence type="ECO:0000256" key="1">
    <source>
        <dbReference type="ARBA" id="ARBA00022722"/>
    </source>
</evidence>
<keyword evidence="8" id="KW-0239">DNA-directed DNA polymerase</keyword>
<dbReference type="InterPro" id="IPR012337">
    <property type="entry name" value="RNaseH-like_sf"/>
</dbReference>
<gene>
    <name evidence="10" type="ORF">Tco_1044204</name>
</gene>
<dbReference type="Proteomes" id="UP001151760">
    <property type="component" value="Unassembled WGS sequence"/>
</dbReference>
<dbReference type="Gene3D" id="3.30.420.10">
    <property type="entry name" value="Ribonuclease H-like superfamily/Ribonuclease H"/>
    <property type="match status" value="1"/>
</dbReference>
<keyword evidence="11" id="KW-1185">Reference proteome</keyword>
<dbReference type="PANTHER" id="PTHR42648">
    <property type="entry name" value="TRANSPOSASE, PUTATIVE-RELATED"/>
    <property type="match status" value="1"/>
</dbReference>
<keyword evidence="3" id="KW-0255">Endonuclease</keyword>
<keyword evidence="1" id="KW-0540">Nuclease</keyword>
<evidence type="ECO:0000256" key="5">
    <source>
        <dbReference type="ARBA" id="ARBA00022842"/>
    </source>
</evidence>
<evidence type="ECO:0000256" key="9">
    <source>
        <dbReference type="ARBA" id="ARBA00023172"/>
    </source>
</evidence>
<evidence type="ECO:0000313" key="11">
    <source>
        <dbReference type="Proteomes" id="UP001151760"/>
    </source>
</evidence>
<protein>
    <submittedName>
        <fullName evidence="10">Ribonuclease H-like domain-containing protein</fullName>
    </submittedName>
</protein>
<keyword evidence="4" id="KW-0378">Hydrolase</keyword>
<sequence>MKHLTFKSEPEPSSAAALHLLHRDLCGSMHNQSVNGKKYILVIVDDYSRFTWVHFLASKKKTPLAIVKFIKRVHGFAAALAILKPERLKVDKAQSGGGGSVDVVLVVTVKLEGTSADAVGALKKFVLCRVSTEI</sequence>
<keyword evidence="7" id="KW-0695">RNA-directed DNA polymerase</keyword>
<dbReference type="SUPFAM" id="SSF53098">
    <property type="entry name" value="Ribonuclease H-like"/>
    <property type="match status" value="1"/>
</dbReference>
<name>A0ABQ5GQG2_9ASTR</name>
<keyword evidence="8" id="KW-0548">Nucleotidyltransferase</keyword>
<accession>A0ABQ5GQG2</accession>
<evidence type="ECO:0000256" key="3">
    <source>
        <dbReference type="ARBA" id="ARBA00022759"/>
    </source>
</evidence>
<evidence type="ECO:0000256" key="4">
    <source>
        <dbReference type="ARBA" id="ARBA00022801"/>
    </source>
</evidence>
<keyword evidence="6" id="KW-0229">DNA integration</keyword>
<proteinExistence type="predicted"/>
<evidence type="ECO:0000256" key="8">
    <source>
        <dbReference type="ARBA" id="ARBA00022932"/>
    </source>
</evidence>
<keyword evidence="2" id="KW-0479">Metal-binding</keyword>
<reference evidence="10" key="1">
    <citation type="journal article" date="2022" name="Int. J. Mol. Sci.">
        <title>Draft Genome of Tanacetum Coccineum: Genomic Comparison of Closely Related Tanacetum-Family Plants.</title>
        <authorList>
            <person name="Yamashiro T."/>
            <person name="Shiraishi A."/>
            <person name="Nakayama K."/>
            <person name="Satake H."/>
        </authorList>
    </citation>
    <scope>NUCLEOTIDE SEQUENCE</scope>
</reference>
<comment type="caution">
    <text evidence="10">The sequence shown here is derived from an EMBL/GenBank/DDBJ whole genome shotgun (WGS) entry which is preliminary data.</text>
</comment>
<organism evidence="10 11">
    <name type="scientific">Tanacetum coccineum</name>
    <dbReference type="NCBI Taxonomy" id="301880"/>
    <lineage>
        <taxon>Eukaryota</taxon>
        <taxon>Viridiplantae</taxon>
        <taxon>Streptophyta</taxon>
        <taxon>Embryophyta</taxon>
        <taxon>Tracheophyta</taxon>
        <taxon>Spermatophyta</taxon>
        <taxon>Magnoliopsida</taxon>
        <taxon>eudicotyledons</taxon>
        <taxon>Gunneridae</taxon>
        <taxon>Pentapetalae</taxon>
        <taxon>asterids</taxon>
        <taxon>campanulids</taxon>
        <taxon>Asterales</taxon>
        <taxon>Asteraceae</taxon>
        <taxon>Asteroideae</taxon>
        <taxon>Anthemideae</taxon>
        <taxon>Anthemidinae</taxon>
        <taxon>Tanacetum</taxon>
    </lineage>
</organism>
<evidence type="ECO:0000256" key="6">
    <source>
        <dbReference type="ARBA" id="ARBA00022908"/>
    </source>
</evidence>